<accession>A0A2H3LAZ6</accession>
<keyword evidence="3" id="KW-1185">Reference proteome</keyword>
<dbReference type="InterPro" id="IPR011234">
    <property type="entry name" value="Fumarylacetoacetase-like_C"/>
</dbReference>
<dbReference type="Proteomes" id="UP000220922">
    <property type="component" value="Unassembled WGS sequence"/>
</dbReference>
<protein>
    <submittedName>
        <fullName evidence="2">Fumarylacetoacetate hydrolase</fullName>
    </submittedName>
</protein>
<dbReference type="PANTHER" id="PTHR43211:SF1">
    <property type="entry name" value="BLL6422 PROTEIN"/>
    <property type="match status" value="1"/>
</dbReference>
<dbReference type="OrthoDB" id="9805307at2"/>
<gene>
    <name evidence="2" type="ORF">A9Q02_11510</name>
</gene>
<dbReference type="AlphaFoldDB" id="A0A2H3LAZ6"/>
<dbReference type="EMBL" id="LYXE01000066">
    <property type="protein sequence ID" value="PDV99568.1"/>
    <property type="molecule type" value="Genomic_DNA"/>
</dbReference>
<dbReference type="RefSeq" id="WP_097651732.1">
    <property type="nucleotide sequence ID" value="NZ_LYXE01000066.1"/>
</dbReference>
<dbReference type="Pfam" id="PF01557">
    <property type="entry name" value="FAA_hydrolase"/>
    <property type="match status" value="1"/>
</dbReference>
<evidence type="ECO:0000259" key="1">
    <source>
        <dbReference type="Pfam" id="PF01557"/>
    </source>
</evidence>
<dbReference type="PANTHER" id="PTHR43211">
    <property type="entry name" value="FUMARYLACETOACETATE HYDROLASE"/>
    <property type="match status" value="1"/>
</dbReference>
<feature type="domain" description="Fumarylacetoacetase-like C-terminal" evidence="1">
    <location>
        <begin position="146"/>
        <end position="338"/>
    </location>
</feature>
<dbReference type="Gene3D" id="3.90.850.10">
    <property type="entry name" value="Fumarylacetoacetase-like, C-terminal domain"/>
    <property type="match status" value="1"/>
</dbReference>
<dbReference type="GO" id="GO:0016787">
    <property type="term" value="F:hydrolase activity"/>
    <property type="evidence" value="ECO:0007669"/>
    <property type="project" value="UniProtKB-KW"/>
</dbReference>
<organism evidence="2 3">
    <name type="scientific">Candidatus Chloroploca asiatica</name>
    <dbReference type="NCBI Taxonomy" id="1506545"/>
    <lineage>
        <taxon>Bacteria</taxon>
        <taxon>Bacillati</taxon>
        <taxon>Chloroflexota</taxon>
        <taxon>Chloroflexia</taxon>
        <taxon>Chloroflexales</taxon>
        <taxon>Chloroflexineae</taxon>
        <taxon>Oscillochloridaceae</taxon>
        <taxon>Candidatus Chloroploca</taxon>
    </lineage>
</organism>
<keyword evidence="2" id="KW-0378">Hydrolase</keyword>
<proteinExistence type="predicted"/>
<reference evidence="2 3" key="1">
    <citation type="submission" date="2016-05" db="EMBL/GenBank/DDBJ databases">
        <authorList>
            <person name="Lavstsen T."/>
            <person name="Jespersen J.S."/>
        </authorList>
    </citation>
    <scope>NUCLEOTIDE SEQUENCE [LARGE SCALE GENOMIC DNA]</scope>
    <source>
        <strain evidence="2 3">B7-9</strain>
    </source>
</reference>
<dbReference type="SUPFAM" id="SSF56529">
    <property type="entry name" value="FAH"/>
    <property type="match status" value="1"/>
</dbReference>
<dbReference type="InterPro" id="IPR036663">
    <property type="entry name" value="Fumarylacetoacetase_C_sf"/>
</dbReference>
<evidence type="ECO:0000313" key="2">
    <source>
        <dbReference type="EMBL" id="PDV99568.1"/>
    </source>
</evidence>
<sequence>MRLVTFVPPDGHARAGALLVDSVIDLASAAPLVLEESADLRWDLLSLLHAEQDVGLDTVEVIVSAVVQMLGFAPEESSEYEAMLSISTGSVSLGGEAMVYPLDQVSLLAPLPRPTSLRIYGSFEEHALALASLRETGLTDVWYRGPAFSFANHGAVYGPGAEILAPPSDELDYGLGLGCVIGQRVRDVSPETAREAIAGYMIINTWTARDYEAEEQALGLGPIKARDFATSLGPWLVTPDELDLYTDDQGRMSLAMIARVNGIEMSRATAALQYYSFAEMIAHASRNVTLYPGDVLGTGAVGGGSLFERTNGYGPWLAHDDVVACELTGLGILSNRIV</sequence>
<evidence type="ECO:0000313" key="3">
    <source>
        <dbReference type="Proteomes" id="UP000220922"/>
    </source>
</evidence>
<comment type="caution">
    <text evidence="2">The sequence shown here is derived from an EMBL/GenBank/DDBJ whole genome shotgun (WGS) entry which is preliminary data.</text>
</comment>
<name>A0A2H3LAZ6_9CHLR</name>